<dbReference type="AlphaFoldDB" id="A0A6J5B2M1"/>
<keyword evidence="2" id="KW-1185">Reference proteome</keyword>
<dbReference type="EMBL" id="CADIKC010000003">
    <property type="protein sequence ID" value="CAB3688884.1"/>
    <property type="molecule type" value="Genomic_DNA"/>
</dbReference>
<evidence type="ECO:0008006" key="3">
    <source>
        <dbReference type="Google" id="ProtNLM"/>
    </source>
</evidence>
<sequence length="56" mass="5830">MIRALVIVIFVSIGGCAAQRRCPALPDPPAKADFNSLSDYATTVATLYGECAGGTR</sequence>
<evidence type="ECO:0000313" key="2">
    <source>
        <dbReference type="Proteomes" id="UP000494255"/>
    </source>
</evidence>
<organism evidence="1 2">
    <name type="scientific">Paraburkholderia sediminicola</name>
    <dbReference type="NCBI Taxonomy" id="458836"/>
    <lineage>
        <taxon>Bacteria</taxon>
        <taxon>Pseudomonadati</taxon>
        <taxon>Pseudomonadota</taxon>
        <taxon>Betaproteobacteria</taxon>
        <taxon>Burkholderiales</taxon>
        <taxon>Burkholderiaceae</taxon>
        <taxon>Paraburkholderia</taxon>
    </lineage>
</organism>
<proteinExistence type="predicted"/>
<dbReference type="GeneID" id="97041637"/>
<dbReference type="RefSeq" id="WP_175051131.1">
    <property type="nucleotide sequence ID" value="NZ_CADIKC010000003.1"/>
</dbReference>
<reference evidence="1 2" key="1">
    <citation type="submission" date="2020-04" db="EMBL/GenBank/DDBJ databases">
        <authorList>
            <person name="De Canck E."/>
        </authorList>
    </citation>
    <scope>NUCLEOTIDE SEQUENCE [LARGE SCALE GENOMIC DNA]</scope>
    <source>
        <strain evidence="1 2">LMG 24238</strain>
    </source>
</reference>
<accession>A0A6J5B2M1</accession>
<evidence type="ECO:0000313" key="1">
    <source>
        <dbReference type="EMBL" id="CAB3688884.1"/>
    </source>
</evidence>
<name>A0A6J5B2M1_9BURK</name>
<gene>
    <name evidence="1" type="ORF">LMG24238_03008</name>
</gene>
<dbReference type="PROSITE" id="PS51257">
    <property type="entry name" value="PROKAR_LIPOPROTEIN"/>
    <property type="match status" value="1"/>
</dbReference>
<protein>
    <recommendedName>
        <fullName evidence="3">Lipoprotein</fullName>
    </recommendedName>
</protein>
<dbReference type="Proteomes" id="UP000494255">
    <property type="component" value="Unassembled WGS sequence"/>
</dbReference>